<proteinExistence type="predicted"/>
<dbReference type="CDD" id="cd00090">
    <property type="entry name" value="HTH_ARSR"/>
    <property type="match status" value="1"/>
</dbReference>
<evidence type="ECO:0000256" key="1">
    <source>
        <dbReference type="ARBA" id="ARBA00023015"/>
    </source>
</evidence>
<dbReference type="PROSITE" id="PS51118">
    <property type="entry name" value="HTH_HXLR"/>
    <property type="match status" value="1"/>
</dbReference>
<keyword evidence="1" id="KW-0805">Transcription regulation</keyword>
<dbReference type="SUPFAM" id="SSF46785">
    <property type="entry name" value="Winged helix' DNA-binding domain"/>
    <property type="match status" value="1"/>
</dbReference>
<organism evidence="5 6">
    <name type="scientific">Haloarcula amylolytica JCM 13557</name>
    <dbReference type="NCBI Taxonomy" id="1227452"/>
    <lineage>
        <taxon>Archaea</taxon>
        <taxon>Methanobacteriati</taxon>
        <taxon>Methanobacteriota</taxon>
        <taxon>Stenosarchaea group</taxon>
        <taxon>Halobacteria</taxon>
        <taxon>Halobacteriales</taxon>
        <taxon>Haloarculaceae</taxon>
        <taxon>Haloarcula</taxon>
    </lineage>
</organism>
<dbReference type="GO" id="GO:0003700">
    <property type="term" value="F:DNA-binding transcription factor activity"/>
    <property type="evidence" value="ECO:0007669"/>
    <property type="project" value="InterPro"/>
</dbReference>
<sequence length="112" mass="12812">MNTEAAEEADRESAVPVINAIEQIGTRWRVNIVYALKNGELRFNDLKRETGASSKTLSEKLDELENNNIIDRRVEKDSPIAVYYYLTSKGNELLHALSALSEWEQNWANRDT</sequence>
<dbReference type="SMART" id="SM00418">
    <property type="entry name" value="HTH_ARSR"/>
    <property type="match status" value="1"/>
</dbReference>
<dbReference type="InterPro" id="IPR001845">
    <property type="entry name" value="HTH_ArsR_DNA-bd_dom"/>
</dbReference>
<keyword evidence="6" id="KW-1185">Reference proteome</keyword>
<accession>M0JVU5</accession>
<dbReference type="PANTHER" id="PTHR33204">
    <property type="entry name" value="TRANSCRIPTIONAL REGULATOR, MARR FAMILY"/>
    <property type="match status" value="1"/>
</dbReference>
<dbReference type="Pfam" id="PF01638">
    <property type="entry name" value="HxlR"/>
    <property type="match status" value="1"/>
</dbReference>
<dbReference type="EMBL" id="AOLW01000074">
    <property type="protein sequence ID" value="EMA13312.1"/>
    <property type="molecule type" value="Genomic_DNA"/>
</dbReference>
<dbReference type="InterPro" id="IPR036388">
    <property type="entry name" value="WH-like_DNA-bd_sf"/>
</dbReference>
<keyword evidence="3" id="KW-0804">Transcription</keyword>
<dbReference type="InterPro" id="IPR036390">
    <property type="entry name" value="WH_DNA-bd_sf"/>
</dbReference>
<evidence type="ECO:0000259" key="4">
    <source>
        <dbReference type="PROSITE" id="PS51118"/>
    </source>
</evidence>
<feature type="domain" description="HTH hxlR-type" evidence="4">
    <location>
        <begin position="15"/>
        <end position="112"/>
    </location>
</feature>
<protein>
    <submittedName>
        <fullName evidence="5">HxlR family transcriptional regulator</fullName>
    </submittedName>
</protein>
<dbReference type="RefSeq" id="WP_008313934.1">
    <property type="nucleotide sequence ID" value="NZ_AOLW01000074.1"/>
</dbReference>
<evidence type="ECO:0000313" key="5">
    <source>
        <dbReference type="EMBL" id="EMA13312.1"/>
    </source>
</evidence>
<evidence type="ECO:0000313" key="6">
    <source>
        <dbReference type="Proteomes" id="UP000011623"/>
    </source>
</evidence>
<evidence type="ECO:0000256" key="2">
    <source>
        <dbReference type="ARBA" id="ARBA00023125"/>
    </source>
</evidence>
<dbReference type="Gene3D" id="1.10.10.10">
    <property type="entry name" value="Winged helix-like DNA-binding domain superfamily/Winged helix DNA-binding domain"/>
    <property type="match status" value="1"/>
</dbReference>
<comment type="caution">
    <text evidence="5">The sequence shown here is derived from an EMBL/GenBank/DDBJ whole genome shotgun (WGS) entry which is preliminary data.</text>
</comment>
<gene>
    <name evidence="5" type="ORF">C442_21016</name>
</gene>
<reference evidence="5 6" key="1">
    <citation type="journal article" date="2014" name="PLoS Genet.">
        <title>Phylogenetically driven sequencing of extremely halophilic archaea reveals strategies for static and dynamic osmo-response.</title>
        <authorList>
            <person name="Becker E.A."/>
            <person name="Seitzer P.M."/>
            <person name="Tritt A."/>
            <person name="Larsen D."/>
            <person name="Krusor M."/>
            <person name="Yao A.I."/>
            <person name="Wu D."/>
            <person name="Madern D."/>
            <person name="Eisen J.A."/>
            <person name="Darling A.E."/>
            <person name="Facciotti M.T."/>
        </authorList>
    </citation>
    <scope>NUCLEOTIDE SEQUENCE [LARGE SCALE GENOMIC DNA]</scope>
    <source>
        <strain evidence="5 6">JCM 13557</strain>
    </source>
</reference>
<dbReference type="Proteomes" id="UP000011623">
    <property type="component" value="Unassembled WGS sequence"/>
</dbReference>
<evidence type="ECO:0000256" key="3">
    <source>
        <dbReference type="ARBA" id="ARBA00023163"/>
    </source>
</evidence>
<dbReference type="AlphaFoldDB" id="M0JVU5"/>
<dbReference type="GO" id="GO:0003677">
    <property type="term" value="F:DNA binding"/>
    <property type="evidence" value="ECO:0007669"/>
    <property type="project" value="UniProtKB-KW"/>
</dbReference>
<name>M0JVU5_9EURY</name>
<dbReference type="InterPro" id="IPR002577">
    <property type="entry name" value="HTH_HxlR"/>
</dbReference>
<dbReference type="InterPro" id="IPR011991">
    <property type="entry name" value="ArsR-like_HTH"/>
</dbReference>
<keyword evidence="2" id="KW-0238">DNA-binding</keyword>
<dbReference type="PANTHER" id="PTHR33204:SF18">
    <property type="entry name" value="TRANSCRIPTIONAL REGULATORY PROTEIN"/>
    <property type="match status" value="1"/>
</dbReference>